<dbReference type="FunFam" id="2.40.10.10:FF:000003">
    <property type="entry name" value="Transmembrane serine protease 3"/>
    <property type="match status" value="1"/>
</dbReference>
<reference evidence="10" key="1">
    <citation type="submission" date="2015-05" db="UniProtKB">
        <authorList>
            <consortium name="EnsemblMetazoa"/>
        </authorList>
    </citation>
    <scope>IDENTIFICATION</scope>
</reference>
<feature type="disulfide bond" evidence="8">
    <location>
        <begin position="775"/>
        <end position="790"/>
    </location>
</feature>
<dbReference type="InterPro" id="IPR033116">
    <property type="entry name" value="TRYPSIN_SER"/>
</dbReference>
<dbReference type="SMART" id="SM00020">
    <property type="entry name" value="Tryp_SPc"/>
    <property type="match status" value="1"/>
</dbReference>
<dbReference type="Gene3D" id="2.40.128.620">
    <property type="match status" value="1"/>
</dbReference>
<dbReference type="SMART" id="SM00192">
    <property type="entry name" value="LDLa"/>
    <property type="match status" value="9"/>
</dbReference>
<dbReference type="InterPro" id="IPR018114">
    <property type="entry name" value="TRYPSIN_HIS"/>
</dbReference>
<dbReference type="PRINTS" id="PR00261">
    <property type="entry name" value="LDLRECEPTOR"/>
</dbReference>
<comment type="caution">
    <text evidence="9">Lacks conserved residue(s) required for the propagation of feature annotation.</text>
</comment>
<dbReference type="GO" id="GO:0006508">
    <property type="term" value="P:proteolysis"/>
    <property type="evidence" value="ECO:0007669"/>
    <property type="project" value="UniProtKB-KW"/>
</dbReference>
<dbReference type="InterPro" id="IPR009003">
    <property type="entry name" value="Peptidase_S1_PA"/>
</dbReference>
<name>T1H7S0_RHOPR</name>
<evidence type="ECO:0000256" key="7">
    <source>
        <dbReference type="ARBA" id="ARBA00023157"/>
    </source>
</evidence>
<dbReference type="PROSITE" id="PS50240">
    <property type="entry name" value="TRYPSIN_DOM"/>
    <property type="match status" value="1"/>
</dbReference>
<comment type="catalytic activity">
    <reaction evidence="1">
        <text>Preferential cleavage: Arg-|-Xaa, Lys-|-Xaa.</text>
        <dbReference type="EC" id="3.4.21.10"/>
    </reaction>
</comment>
<dbReference type="PROSITE" id="PS50287">
    <property type="entry name" value="SRCR_2"/>
    <property type="match status" value="2"/>
</dbReference>
<dbReference type="CDD" id="cd00190">
    <property type="entry name" value="Tryp_SPc"/>
    <property type="match status" value="1"/>
</dbReference>
<evidence type="ECO:0000313" key="10">
    <source>
        <dbReference type="EnsemblMetazoa" id="RPRC000049-PA"/>
    </source>
</evidence>
<sequence length="1595" mass="179562">MPLGDGTLITAPGEALKTGHQLTVSLPERVQKICYISPTKLGPTVQNMIVCAPYDQTLTKPNFPLIQENLPDNLYYQMLQGARDSQQSWSTETGKHQRFLHVPTAISSQNPYYFPTLGGAPIITPANSQPYYAQGQYSPIYPIYNTQTGVISLQNIPSTTQVFKQPFLYPPMPINYPLVTSNVQPIVALPQQYNRNIYCTYVPLPNAPTQVYKFPTVEGVSEIIQRSDSKEVNDQELTVKVKKIDYHKNTKDICEYGEIVCRDSVTCIPYNNWCDGTVHCPDLSDEIHCPCKYRINKDKFCDGYFDCPDGEDEQECFACPKATFSCDDWKGDEPTVTCVHVLKRCDGIKNCPNGKDELDCSIITNYVGQHLSTVVSYGEGYLHRNWKGKWHPVCAHEIFHIWGQEGCDSEFGKFNSKSEIRLEPLPATYSGPYIGIDGNGRTTFLNKCPYGLTTWVSCKQIKCGIRVLTNRLDEELIGRFKRYNNAERNNLAELVSFNVDPKYEYRSQSQDDVSGRIVGGTKSKPGAWPWLIALFKDGVFHCGGVILSQTTIITAAHCIVGFENHYFEASAGMLRRFSFSPQEQIRKVVKIIMHKGYDKTDFSNDIALLKVDKGFIYNRWVLPICLTDDPLVPRPGTKCTAVGWGATYEHGIDPDHLHDVEIPVQTNCKYHRDRASGDICAGYHEGGKDTCQGDSGGPLLCKLDKNDHWYLAGIVSHGKGCARFNEPGVYTRVALYLDWINTCLENEKSIGMPPRQECPGLQCQGGKCIPSNKKCNGVLNCLKGDDELVCKAKSFFVERSEKDENRAAVIDEDSPNKINPSNLETSNELSTSTLKKVTEPSTNKLEESITTLDEIEINDLTNKTSSKSFSGNLINPTESYTQSMLDSETNIATTTTKKHCDGVLDCKDGSDEQNCTCGNKLSNVLPKKICNSIIDCADGTDEHNCPKHCQADQFYCGKSETCVPITNRCDGISSCAFNEDEMDCFALSVGKSLQLDRGGRPQLLNKGMAVYFQNNQWQTFCLNNEMKIFSEALKICRKLGFRYFFKYVAVYIRLVLHTEFFKRRNSSSFLNTTNYSVIEIVNSKFTKISSNTFLSNSSGSQCRGLFLQCSYTLERTTPWLTRVNIEGKLKTLGVLLTDSWVIVSSASLININVEEVYISVSLGMANGKLDNNIVGPYEQHIAINNATAVPNSLITLLHLNASVKLNHNVIPIGINNCNLLGKNLEITIKIEMNLQKCMGNIKVQKCIVNRIKDVLELSQYQNIVGKIKLRKRTDKLFVIPIMELIAAVFNEKDAFCFKDCFVKFQDLSTKNEEVMAIISNSASVRKYDIPACETKRCPQGNCLEWQFIYDGVQHCSDGSDETEFVKNMKNNYCREHNNCTCGPNMFRCRSGECLPLKQYCDGNNDCEDFSDEVEACSNSCAYFLNVTFPQYLCDGNQNCLQKEDENWELCEKKYDCNDTERYYICEESDQCIPKEFLCDGDADCPNEEDEHYCLGIVYKASAENKGRFMVQSYGQWYAVCFPSPMDSDVNNEICNSLGYQAVRNARYELFNKTIMTLDPFSSVTLSPNVQFTVRSSRPFVLLKNGTCNSLFIECE</sequence>
<dbReference type="InterPro" id="IPR002172">
    <property type="entry name" value="LDrepeatLR_classA_rpt"/>
</dbReference>
<proteinExistence type="predicted"/>
<dbReference type="PROSITE" id="PS01209">
    <property type="entry name" value="LDLRA_1"/>
    <property type="match status" value="2"/>
</dbReference>
<feature type="disulfide bond" evidence="8">
    <location>
        <begin position="969"/>
        <end position="984"/>
    </location>
</feature>
<protein>
    <recommendedName>
        <fullName evidence="3">Acrosin</fullName>
        <ecNumber evidence="2">3.4.21.10</ecNumber>
    </recommendedName>
</protein>
<dbReference type="Gene3D" id="2.40.10.10">
    <property type="entry name" value="Trypsin-like serine proteases"/>
    <property type="match status" value="1"/>
</dbReference>
<dbReference type="Pfam" id="PF00089">
    <property type="entry name" value="Trypsin"/>
    <property type="match status" value="1"/>
</dbReference>
<dbReference type="Gene3D" id="4.10.400.10">
    <property type="entry name" value="Low-density Lipoprotein Receptor"/>
    <property type="match status" value="7"/>
</dbReference>
<dbReference type="GO" id="GO:0016020">
    <property type="term" value="C:membrane"/>
    <property type="evidence" value="ECO:0007669"/>
    <property type="project" value="InterPro"/>
</dbReference>
<dbReference type="eggNOG" id="KOG3627">
    <property type="taxonomic scope" value="Eukaryota"/>
</dbReference>
<dbReference type="InterPro" id="IPR043504">
    <property type="entry name" value="Peptidase_S1_PA_chymotrypsin"/>
</dbReference>
<evidence type="ECO:0000256" key="6">
    <source>
        <dbReference type="ARBA" id="ARBA00022825"/>
    </source>
</evidence>
<dbReference type="PANTHER" id="PTHR24252:SF8">
    <property type="entry name" value="ACROSIN"/>
    <property type="match status" value="1"/>
</dbReference>
<dbReference type="GO" id="GO:0004252">
    <property type="term" value="F:serine-type endopeptidase activity"/>
    <property type="evidence" value="ECO:0007669"/>
    <property type="project" value="InterPro"/>
</dbReference>
<dbReference type="CDD" id="cd00112">
    <property type="entry name" value="LDLa"/>
    <property type="match status" value="7"/>
</dbReference>
<evidence type="ECO:0000256" key="3">
    <source>
        <dbReference type="ARBA" id="ARBA00017161"/>
    </source>
</evidence>
<dbReference type="EnsemblMetazoa" id="RPRC000049-RA">
    <property type="protein sequence ID" value="RPRC000049-PA"/>
    <property type="gene ID" value="RPRC000049"/>
</dbReference>
<feature type="disulfide bond" evidence="8">
    <location>
        <begin position="345"/>
        <end position="360"/>
    </location>
</feature>
<dbReference type="VEuPathDB" id="VectorBase:RPRC000049"/>
<dbReference type="PROSITE" id="PS50068">
    <property type="entry name" value="LDLRA_2"/>
    <property type="match status" value="7"/>
</dbReference>
<evidence type="ECO:0000313" key="11">
    <source>
        <dbReference type="Proteomes" id="UP000015103"/>
    </source>
</evidence>
<dbReference type="InterPro" id="IPR015420">
    <property type="entry name" value="Peptidase_S1A_nudel"/>
</dbReference>
<feature type="disulfide bond" evidence="8">
    <location>
        <begin position="1381"/>
        <end position="1393"/>
    </location>
</feature>
<evidence type="ECO:0000256" key="9">
    <source>
        <dbReference type="PROSITE-ProRule" id="PRU00196"/>
    </source>
</evidence>
<dbReference type="SUPFAM" id="SSF50494">
    <property type="entry name" value="Trypsin-like serine proteases"/>
    <property type="match status" value="2"/>
</dbReference>
<dbReference type="PANTHER" id="PTHR24252">
    <property type="entry name" value="ACROSIN-RELATED"/>
    <property type="match status" value="1"/>
</dbReference>
<evidence type="ECO:0000256" key="5">
    <source>
        <dbReference type="ARBA" id="ARBA00022801"/>
    </source>
</evidence>
<evidence type="ECO:0000256" key="8">
    <source>
        <dbReference type="PROSITE-ProRule" id="PRU00124"/>
    </source>
</evidence>
<dbReference type="InterPro" id="IPR036055">
    <property type="entry name" value="LDL_receptor-like_sf"/>
</dbReference>
<feature type="disulfide bond" evidence="8">
    <location>
        <begin position="274"/>
        <end position="289"/>
    </location>
</feature>
<keyword evidence="11" id="KW-1185">Reference proteome</keyword>
<dbReference type="Proteomes" id="UP000015103">
    <property type="component" value="Unassembled WGS sequence"/>
</dbReference>
<feature type="disulfide bond" evidence="8">
    <location>
        <begin position="1478"/>
        <end position="1493"/>
    </location>
</feature>
<dbReference type="HOGENOM" id="CLU_000346_0_0_1"/>
<dbReference type="EMBL" id="ACPB03009789">
    <property type="status" value="NOT_ANNOTATED_CDS"/>
    <property type="molecule type" value="Genomic_DNA"/>
</dbReference>
<keyword evidence="6" id="KW-0720">Serine protease</keyword>
<dbReference type="Pfam" id="PF00057">
    <property type="entry name" value="Ldl_recept_a"/>
    <property type="match status" value="2"/>
</dbReference>
<dbReference type="InParanoid" id="T1H7S0"/>
<dbReference type="InterPro" id="IPR023415">
    <property type="entry name" value="LDLR_class-A_CS"/>
</dbReference>
<keyword evidence="5" id="KW-0378">Hydrolase</keyword>
<dbReference type="PROSITE" id="PS00135">
    <property type="entry name" value="TRYPSIN_SER"/>
    <property type="match status" value="1"/>
</dbReference>
<dbReference type="InterPro" id="IPR001254">
    <property type="entry name" value="Trypsin_dom"/>
</dbReference>
<organism evidence="10 11">
    <name type="scientific">Rhodnius prolixus</name>
    <name type="common">Triatomid bug</name>
    <dbReference type="NCBI Taxonomy" id="13249"/>
    <lineage>
        <taxon>Eukaryota</taxon>
        <taxon>Metazoa</taxon>
        <taxon>Ecdysozoa</taxon>
        <taxon>Arthropoda</taxon>
        <taxon>Hexapoda</taxon>
        <taxon>Insecta</taxon>
        <taxon>Pterygota</taxon>
        <taxon>Neoptera</taxon>
        <taxon>Paraneoptera</taxon>
        <taxon>Hemiptera</taxon>
        <taxon>Heteroptera</taxon>
        <taxon>Panheteroptera</taxon>
        <taxon>Cimicomorpha</taxon>
        <taxon>Reduviidae</taxon>
        <taxon>Triatominae</taxon>
        <taxon>Rhodnius</taxon>
    </lineage>
</organism>
<dbReference type="STRING" id="13249.T1H7S0"/>
<keyword evidence="7 8" id="KW-1015">Disulfide bond</keyword>
<dbReference type="EC" id="3.4.21.10" evidence="2"/>
<dbReference type="PROSITE" id="PS00134">
    <property type="entry name" value="TRYPSIN_HIS"/>
    <property type="match status" value="1"/>
</dbReference>
<dbReference type="SUPFAM" id="SSF57424">
    <property type="entry name" value="LDL receptor-like module"/>
    <property type="match status" value="7"/>
</dbReference>
<feature type="disulfide bond" evidence="8">
    <location>
        <begin position="763"/>
        <end position="781"/>
    </location>
</feature>
<evidence type="ECO:0000256" key="4">
    <source>
        <dbReference type="ARBA" id="ARBA00022670"/>
    </source>
</evidence>
<keyword evidence="4" id="KW-0645">Protease</keyword>
<feature type="disulfide bond" evidence="8">
    <location>
        <begin position="930"/>
        <end position="945"/>
    </location>
</feature>
<dbReference type="InterPro" id="IPR001190">
    <property type="entry name" value="SRCR"/>
</dbReference>
<accession>T1H7S0</accession>
<dbReference type="OMA" id="RCNIGQC"/>
<evidence type="ECO:0000256" key="1">
    <source>
        <dbReference type="ARBA" id="ARBA00001656"/>
    </source>
</evidence>
<feature type="disulfide bond" evidence="8">
    <location>
        <begin position="1388"/>
        <end position="1406"/>
    </location>
</feature>
<dbReference type="Pfam" id="PF09342">
    <property type="entry name" value="DUF1986"/>
    <property type="match status" value="1"/>
</dbReference>
<evidence type="ECO:0000256" key="2">
    <source>
        <dbReference type="ARBA" id="ARBA00012050"/>
    </source>
</evidence>
<dbReference type="FunCoup" id="T1H7S0">
    <property type="interactions" value="18"/>
</dbReference>